<name>A0A0F9SAJ0_9ZZZZ</name>
<dbReference type="EMBL" id="LAZR01000732">
    <property type="protein sequence ID" value="KKN59267.1"/>
    <property type="molecule type" value="Genomic_DNA"/>
</dbReference>
<organism evidence="1">
    <name type="scientific">marine sediment metagenome</name>
    <dbReference type="NCBI Taxonomy" id="412755"/>
    <lineage>
        <taxon>unclassified sequences</taxon>
        <taxon>metagenomes</taxon>
        <taxon>ecological metagenomes</taxon>
    </lineage>
</organism>
<evidence type="ECO:0000313" key="1">
    <source>
        <dbReference type="EMBL" id="KKN59267.1"/>
    </source>
</evidence>
<dbReference type="AlphaFoldDB" id="A0A0F9SAJ0"/>
<protein>
    <submittedName>
        <fullName evidence="1">Uncharacterized protein</fullName>
    </submittedName>
</protein>
<comment type="caution">
    <text evidence="1">The sequence shown here is derived from an EMBL/GenBank/DDBJ whole genome shotgun (WGS) entry which is preliminary data.</text>
</comment>
<reference evidence="1" key="1">
    <citation type="journal article" date="2015" name="Nature">
        <title>Complex archaea that bridge the gap between prokaryotes and eukaryotes.</title>
        <authorList>
            <person name="Spang A."/>
            <person name="Saw J.H."/>
            <person name="Jorgensen S.L."/>
            <person name="Zaremba-Niedzwiedzka K."/>
            <person name="Martijn J."/>
            <person name="Lind A.E."/>
            <person name="van Eijk R."/>
            <person name="Schleper C."/>
            <person name="Guy L."/>
            <person name="Ettema T.J."/>
        </authorList>
    </citation>
    <scope>NUCLEOTIDE SEQUENCE</scope>
</reference>
<proteinExistence type="predicted"/>
<sequence length="79" mass="8862">MEYTKGEQVVRDKIRDMLALHRAAILSAPYADAVMKIPEIKAASAMYEALEGIMADLENIVKPYILEQTIEALALARRE</sequence>
<gene>
    <name evidence="1" type="ORF">LCGC14_0543660</name>
</gene>
<accession>A0A0F9SAJ0</accession>